<protein>
    <recommendedName>
        <fullName evidence="4">Solute-binding protein family 3/N-terminal domain-containing protein</fullName>
    </recommendedName>
</protein>
<accession>A0ABX4RBH5</accession>
<dbReference type="SUPFAM" id="SSF53850">
    <property type="entry name" value="Periplasmic binding protein-like II"/>
    <property type="match status" value="1"/>
</dbReference>
<feature type="region of interest" description="Disordered" evidence="1">
    <location>
        <begin position="44"/>
        <end position="74"/>
    </location>
</feature>
<name>A0ABX4RBH5_9PROT</name>
<evidence type="ECO:0000256" key="1">
    <source>
        <dbReference type="SAM" id="MobiDB-lite"/>
    </source>
</evidence>
<dbReference type="Proteomes" id="UP000233365">
    <property type="component" value="Unassembled WGS sequence"/>
</dbReference>
<dbReference type="EMBL" id="PGTS01000002">
    <property type="protein sequence ID" value="PKR51490.1"/>
    <property type="molecule type" value="Genomic_DNA"/>
</dbReference>
<keyword evidence="3" id="KW-1185">Reference proteome</keyword>
<gene>
    <name evidence="2" type="ORF">CU041_08325</name>
</gene>
<organism evidence="2 3">
    <name type="scientific">Thalassospira povalilytica</name>
    <dbReference type="NCBI Taxonomy" id="732237"/>
    <lineage>
        <taxon>Bacteria</taxon>
        <taxon>Pseudomonadati</taxon>
        <taxon>Pseudomonadota</taxon>
        <taxon>Alphaproteobacteria</taxon>
        <taxon>Rhodospirillales</taxon>
        <taxon>Thalassospiraceae</taxon>
        <taxon>Thalassospira</taxon>
    </lineage>
</organism>
<dbReference type="RefSeq" id="WP_101246387.1">
    <property type="nucleotide sequence ID" value="NZ_PGTS01000002.1"/>
</dbReference>
<evidence type="ECO:0008006" key="4">
    <source>
        <dbReference type="Google" id="ProtNLM"/>
    </source>
</evidence>
<comment type="caution">
    <text evidence="2">The sequence shown here is derived from an EMBL/GenBank/DDBJ whole genome shotgun (WGS) entry which is preliminary data.</text>
</comment>
<reference evidence="2 3" key="1">
    <citation type="submission" date="2017-11" db="EMBL/GenBank/DDBJ databases">
        <title>Biodiversity and function of Thalassospira species in the particle-attached aromatic-hydrocarbon-degrading consortia from the surface seawater of the China South Sea.</title>
        <authorList>
            <person name="Dong C."/>
            <person name="Liu R."/>
            <person name="Shao Z."/>
        </authorList>
    </citation>
    <scope>NUCLEOTIDE SEQUENCE [LARGE SCALE GENOMIC DNA]</scope>
    <source>
        <strain evidence="2 3">139Z-12</strain>
    </source>
</reference>
<proteinExistence type="predicted"/>
<evidence type="ECO:0000313" key="2">
    <source>
        <dbReference type="EMBL" id="PKR51490.1"/>
    </source>
</evidence>
<feature type="compositionally biased region" description="Low complexity" evidence="1">
    <location>
        <begin position="45"/>
        <end position="60"/>
    </location>
</feature>
<sequence>MGLYREAHVRWLQRTVVIGFICVAVILDVAATARAGSVIMPAKGQNTHNQANTHTQTNTKTDPHAGGNVGDDARSRAGDVIRVGDARQTGPGKLKPGYEVWVAVGEWPPMISETLPDFGKHAKRFQTIFNAMGFDVRFIFVPWQRAYEQTRQGIYVATFPWLRTVERRDAFHIPRYPIAQAHQKGFYKKSRFPEGIDINALRDVVGLGLRPVGIASYWYEQEFRRLGIEADIVNNPESAWRFLHADRADILFEEEAVGWHDLTGLLGEQVAARYATTNTITTNDMFILFSRKHPFGAELMQAYETFMMSDDGQEICKEWALCKSDFVTAPGTADGGDQAPSGQLN</sequence>
<evidence type="ECO:0000313" key="3">
    <source>
        <dbReference type="Proteomes" id="UP000233365"/>
    </source>
</evidence>